<proteinExistence type="predicted"/>
<comment type="caution">
    <text evidence="3">The sequence shown here is derived from an EMBL/GenBank/DDBJ whole genome shotgun (WGS) entry which is preliminary data.</text>
</comment>
<dbReference type="Pfam" id="PF07603">
    <property type="entry name" value="Lcl_C"/>
    <property type="match status" value="1"/>
</dbReference>
<dbReference type="Proteomes" id="UP000182798">
    <property type="component" value="Unassembled WGS sequence"/>
</dbReference>
<evidence type="ECO:0000259" key="2">
    <source>
        <dbReference type="Pfam" id="PF07603"/>
    </source>
</evidence>
<feature type="domain" description="Lcl C-terminal" evidence="2">
    <location>
        <begin position="44"/>
        <end position="178"/>
    </location>
</feature>
<evidence type="ECO:0000313" key="3">
    <source>
        <dbReference type="EMBL" id="OIR24833.1"/>
    </source>
</evidence>
<protein>
    <recommendedName>
        <fullName evidence="2">Lcl C-terminal domain-containing protein</fullName>
    </recommendedName>
</protein>
<feature type="chain" id="PRO_5009635961" description="Lcl C-terminal domain-containing protein" evidence="1">
    <location>
        <begin position="23"/>
        <end position="181"/>
    </location>
</feature>
<dbReference type="AlphaFoldDB" id="A0A1J5U8X5"/>
<dbReference type="OrthoDB" id="9793251at2"/>
<feature type="signal peptide" evidence="1">
    <location>
        <begin position="1"/>
        <end position="22"/>
    </location>
</feature>
<dbReference type="RefSeq" id="WP_071564141.1">
    <property type="nucleotide sequence ID" value="NZ_MIQH01000508.1"/>
</dbReference>
<dbReference type="PANTHER" id="PTHR35812:SF1">
    <property type="entry name" value="LIPOPROTEIN"/>
    <property type="match status" value="1"/>
</dbReference>
<dbReference type="PANTHER" id="PTHR35812">
    <property type="entry name" value="LIPOPROTEIN"/>
    <property type="match status" value="1"/>
</dbReference>
<evidence type="ECO:0000313" key="4">
    <source>
        <dbReference type="Proteomes" id="UP000182798"/>
    </source>
</evidence>
<sequence length="181" mass="20550">MKKTILFLTINIIFLTTSYVLAQTCTNYTFDRWKDSRYTDNKDGTITDKQTNLMWKKCSEGLFFLISSNDCGSVAQAFTWKDALKTSKETINSTNNRNFAGHNDWRLPNIKELGSLVTNRCFNPSINETIFPSTPSNVFWSSSPGSGSRSWQVNFNSANDTSGHRIVVSSKGYVRLVRFVQ</sequence>
<reference evidence="4" key="1">
    <citation type="submission" date="2016-09" db="EMBL/GenBank/DDBJ databases">
        <title>Genome Sequence of Bathymodiolus thermophilus sulfur-oxidizing gill endosymbiont.</title>
        <authorList>
            <person name="Ponnudurai R."/>
            <person name="Kleiner M."/>
            <person name="Sayavedra L."/>
            <person name="Thuermer A."/>
            <person name="Felbeck H."/>
            <person name="Schlueter R."/>
            <person name="Schweder T."/>
            <person name="Markert S."/>
        </authorList>
    </citation>
    <scope>NUCLEOTIDE SEQUENCE [LARGE SCALE GENOMIC DNA]</scope>
    <source>
        <strain evidence="4">BAT/CrabSpa'14</strain>
    </source>
</reference>
<dbReference type="EMBL" id="MIQH01000508">
    <property type="protein sequence ID" value="OIR24833.1"/>
    <property type="molecule type" value="Genomic_DNA"/>
</dbReference>
<name>A0A1J5U8X5_9GAMM</name>
<keyword evidence="1" id="KW-0732">Signal</keyword>
<accession>A0A1J5U8X5</accession>
<evidence type="ECO:0000256" key="1">
    <source>
        <dbReference type="SAM" id="SignalP"/>
    </source>
</evidence>
<gene>
    <name evidence="3" type="ORF">BGC33_15010</name>
</gene>
<dbReference type="InterPro" id="IPR011460">
    <property type="entry name" value="Lcl_C"/>
</dbReference>
<organism evidence="3 4">
    <name type="scientific">Bathymodiolus thermophilus thioautotrophic gill symbiont</name>
    <dbReference type="NCBI Taxonomy" id="2360"/>
    <lineage>
        <taxon>Bacteria</taxon>
        <taxon>Pseudomonadati</taxon>
        <taxon>Pseudomonadota</taxon>
        <taxon>Gammaproteobacteria</taxon>
        <taxon>sulfur-oxidizing symbionts</taxon>
    </lineage>
</organism>